<evidence type="ECO:0008006" key="6">
    <source>
        <dbReference type="Google" id="ProtNLM"/>
    </source>
</evidence>
<keyword evidence="3" id="KW-0732">Signal</keyword>
<proteinExistence type="predicted"/>
<evidence type="ECO:0000256" key="1">
    <source>
        <dbReference type="SAM" id="MobiDB-lite"/>
    </source>
</evidence>
<keyword evidence="2" id="KW-0472">Membrane</keyword>
<feature type="region of interest" description="Disordered" evidence="1">
    <location>
        <begin position="1042"/>
        <end position="1101"/>
    </location>
</feature>
<evidence type="ECO:0000256" key="2">
    <source>
        <dbReference type="SAM" id="Phobius"/>
    </source>
</evidence>
<evidence type="ECO:0000256" key="3">
    <source>
        <dbReference type="SAM" id="SignalP"/>
    </source>
</evidence>
<feature type="transmembrane region" description="Helical" evidence="2">
    <location>
        <begin position="1334"/>
        <end position="1353"/>
    </location>
</feature>
<comment type="caution">
    <text evidence="4">The sequence shown here is derived from an EMBL/GenBank/DDBJ whole genome shotgun (WGS) entry which is preliminary data.</text>
</comment>
<keyword evidence="2" id="KW-1133">Transmembrane helix</keyword>
<feature type="compositionally biased region" description="Polar residues" evidence="1">
    <location>
        <begin position="1060"/>
        <end position="1074"/>
    </location>
</feature>
<protein>
    <recommendedName>
        <fullName evidence="6">GPI anchored protein</fullName>
    </recommendedName>
</protein>
<feature type="signal peptide" evidence="3">
    <location>
        <begin position="1"/>
        <end position="19"/>
    </location>
</feature>
<feature type="region of interest" description="Disordered" evidence="1">
    <location>
        <begin position="543"/>
        <end position="585"/>
    </location>
</feature>
<accession>A0A317WKX8</accession>
<dbReference type="RefSeq" id="XP_025467352.1">
    <property type="nucleotide sequence ID" value="XM_025608148.1"/>
</dbReference>
<dbReference type="EMBL" id="MSFK01000014">
    <property type="protein sequence ID" value="PWY87144.1"/>
    <property type="molecule type" value="Genomic_DNA"/>
</dbReference>
<gene>
    <name evidence="4" type="ORF">BO94DRAFT_466146</name>
</gene>
<dbReference type="Proteomes" id="UP000246702">
    <property type="component" value="Unassembled WGS sequence"/>
</dbReference>
<evidence type="ECO:0000313" key="5">
    <source>
        <dbReference type="Proteomes" id="UP000246702"/>
    </source>
</evidence>
<feature type="region of interest" description="Disordered" evidence="1">
    <location>
        <begin position="803"/>
        <end position="825"/>
    </location>
</feature>
<reference evidence="4 5" key="1">
    <citation type="submission" date="2016-12" db="EMBL/GenBank/DDBJ databases">
        <title>The genomes of Aspergillus section Nigri reveals drivers in fungal speciation.</title>
        <authorList>
            <consortium name="DOE Joint Genome Institute"/>
            <person name="Vesth T.C."/>
            <person name="Nybo J."/>
            <person name="Theobald S."/>
            <person name="Brandl J."/>
            <person name="Frisvad J.C."/>
            <person name="Nielsen K.F."/>
            <person name="Lyhne E.K."/>
            <person name="Kogle M.E."/>
            <person name="Kuo A."/>
            <person name="Riley R."/>
            <person name="Clum A."/>
            <person name="Nolan M."/>
            <person name="Lipzen A."/>
            <person name="Salamov A."/>
            <person name="Henrissat B."/>
            <person name="Wiebenga A."/>
            <person name="De Vries R.P."/>
            <person name="Grigoriev I.V."/>
            <person name="Mortensen U.H."/>
            <person name="Andersen M.R."/>
            <person name="Baker S.E."/>
        </authorList>
    </citation>
    <scope>NUCLEOTIDE SEQUENCE [LARGE SCALE GENOMIC DNA]</scope>
    <source>
        <strain evidence="4 5">CBS 115572</strain>
    </source>
</reference>
<evidence type="ECO:0000313" key="4">
    <source>
        <dbReference type="EMBL" id="PWY87144.1"/>
    </source>
</evidence>
<feature type="region of interest" description="Disordered" evidence="1">
    <location>
        <begin position="740"/>
        <end position="762"/>
    </location>
</feature>
<sequence length="1354" mass="141605">MKGLQGGISIAMLATVAKAQLISGAGGVDTGNTAAVPITNGFSSSVNEAHSDDHSADVDAKKKVVEPHGRPGHPGHHWVREEIDGKDTGAQYYHPETNVESTSVTESHQGDHSVDINEDNVKVLKPDHGHHPHPHEPTHHKARGVDDLIGGESGIDTGNSAALPLTNGFSSSVNEAHSDDHSAAVHDDKTVVDPEPHRPHHHWPREEPELFGGAHGIDTGNSAVIPITNEFSSGVNEAHADDHSVDLNKDKTVVDSDHRPHHHWPRGEPDLIGGTHGIDTANSAAIPITNDFSSAVNEAHADDHTVDLNKDKTVVDGAHHRPHHWPREEADLIGGVHGTDTSGSAAVPITNTFSSGVSEKHSDDHSVDVNKDKTVVHPEDHRHHHHWRRVHEDLISGAGGIDTGNSAAIPITNGFSSTVNEASADDHSVKLDKDKTIVDPEHHRDFTHPHHHVRGEAGGPTLLGGASGVDTANGAAIPITNGFSSSVNEYSSDDHSVDADFKDTLVRPGVHHPHHGRDLFGGPGGIDTGNSVVIPITNAFASSDNEVSSDDHSADVNSKDTVVAPPDHHHPHHVPRDLISGASGIDTGNSAVLPITNEFASSYNDHSSDDHSADVNVKDTVIDPASRHHHPHVPRDLISGASGIDTGNSATLPFTNLASNQVSEAHSDDHSADVNVKDTVVDPKVHGHHPHGPRDLFGGASGIDTGNSVVIPITNVASNEVSEAHSDDHAADVDVKDTVVAPTSPHHPHPHGPRDLISGAGGVDTGNSAVLPITNVATSQVSKVSSDDHSVDANIKDTLVKPAPPHHAHPHPHLPRDLISGAGGIDTGNSAAIPITNSFSSKVNEVSSDDHSVDANLKDTVVDESAHGHPHARPHHPRDLISGAGGIDTGNSAALPFTNEFSSEVNEAHADDHSVDANLKDTVVDQLPHGHPHARPHHARNLISGAGGIDTGNSAALPFTNTFSSEVNEAHADDHSVDADIKDTLVNDPHRHHHRAEDSLISGVSGVDTGNSAVIPITNAYGKETNEYSSDDHSVSEDVHDTVVDPYHGHPDYHGHADSGHSSAPVHSTDQGTDQGIGHATEQTSDQTETHGTETQPCSSQIVHEVVHTITRTLNSEPTKGAVADHQHATPAYNAPAAEATGAVEETSAYNAPVAAASTPVYNAPAEATEATVESTPVYQAPAAIESTVQYAPSTPVYNEAEVVEPSGGSTFFSPDIAEAHNLVDNSASSAAQPPVAEATNAAVAAPAPTDPFDVDTIASTITIQEASTFHMIPVFVPAPTDTFHVAASSIAAPSSRPTGVDALPSFRYNLPLSSSSALPSSNTIMFTGAGAQVSPTGLFPIVAGLVALLALVL</sequence>
<feature type="compositionally biased region" description="Basic residues" evidence="1">
    <location>
        <begin position="804"/>
        <end position="813"/>
    </location>
</feature>
<name>A0A317WKX8_9EURO</name>
<keyword evidence="2" id="KW-0812">Transmembrane</keyword>
<dbReference type="OrthoDB" id="4366934at2759"/>
<dbReference type="GeneID" id="37110291"/>
<feature type="compositionally biased region" description="Basic and acidic residues" evidence="1">
    <location>
        <begin position="549"/>
        <end position="558"/>
    </location>
</feature>
<feature type="chain" id="PRO_5016449034" description="GPI anchored protein" evidence="3">
    <location>
        <begin position="20"/>
        <end position="1354"/>
    </location>
</feature>
<feature type="compositionally biased region" description="Basic and acidic residues" evidence="1">
    <location>
        <begin position="1042"/>
        <end position="1059"/>
    </location>
</feature>
<dbReference type="STRING" id="1450535.A0A317WKX8"/>
<keyword evidence="5" id="KW-1185">Reference proteome</keyword>
<organism evidence="4 5">
    <name type="scientific">Aspergillus sclerotioniger CBS 115572</name>
    <dbReference type="NCBI Taxonomy" id="1450535"/>
    <lineage>
        <taxon>Eukaryota</taxon>
        <taxon>Fungi</taxon>
        <taxon>Dikarya</taxon>
        <taxon>Ascomycota</taxon>
        <taxon>Pezizomycotina</taxon>
        <taxon>Eurotiomycetes</taxon>
        <taxon>Eurotiomycetidae</taxon>
        <taxon>Eurotiales</taxon>
        <taxon>Aspergillaceae</taxon>
        <taxon>Aspergillus</taxon>
        <taxon>Aspergillus subgen. Circumdati</taxon>
    </lineage>
</organism>